<accession>A0A507CUA9</accession>
<dbReference type="GO" id="GO:0036064">
    <property type="term" value="C:ciliary basal body"/>
    <property type="evidence" value="ECO:0007669"/>
    <property type="project" value="TreeGrafter"/>
</dbReference>
<dbReference type="InterPro" id="IPR049390">
    <property type="entry name" value="FBF1_C"/>
</dbReference>
<feature type="domain" description="Fas-binding factor 1 C-terminal" evidence="3">
    <location>
        <begin position="115"/>
        <end position="542"/>
    </location>
</feature>
<gene>
    <name evidence="4" type="ORF">CcCBS67573_g10496</name>
</gene>
<dbReference type="Proteomes" id="UP000320333">
    <property type="component" value="Unassembled WGS sequence"/>
</dbReference>
<evidence type="ECO:0000256" key="2">
    <source>
        <dbReference type="SAM" id="MobiDB-lite"/>
    </source>
</evidence>
<feature type="coiled-coil region" evidence="1">
    <location>
        <begin position="203"/>
        <end position="237"/>
    </location>
</feature>
<dbReference type="Pfam" id="PF21007">
    <property type="entry name" value="FBF1"/>
    <property type="match status" value="1"/>
</dbReference>
<feature type="coiled-coil region" evidence="1">
    <location>
        <begin position="20"/>
        <end position="89"/>
    </location>
</feature>
<comment type="caution">
    <text evidence="4">The sequence shown here is derived from an EMBL/GenBank/DDBJ whole genome shotgun (WGS) entry which is preliminary data.</text>
</comment>
<feature type="region of interest" description="Disordered" evidence="2">
    <location>
        <begin position="551"/>
        <end position="579"/>
    </location>
</feature>
<feature type="coiled-coil region" evidence="1">
    <location>
        <begin position="370"/>
        <end position="470"/>
    </location>
</feature>
<dbReference type="PANTHER" id="PTHR33689">
    <property type="entry name" value="FAS-BINDING FACTOR 1"/>
    <property type="match status" value="1"/>
</dbReference>
<evidence type="ECO:0000313" key="5">
    <source>
        <dbReference type="Proteomes" id="UP000320333"/>
    </source>
</evidence>
<keyword evidence="5" id="KW-1185">Reference proteome</keyword>
<reference evidence="4 5" key="1">
    <citation type="journal article" date="2019" name="Sci. Rep.">
        <title>Comparative genomics of chytrid fungi reveal insights into the obligate biotrophic and pathogenic lifestyle of Synchytrium endobioticum.</title>
        <authorList>
            <person name="van de Vossenberg B.T.L.H."/>
            <person name="Warris S."/>
            <person name="Nguyen H.D.T."/>
            <person name="van Gent-Pelzer M.P.E."/>
            <person name="Joly D.L."/>
            <person name="van de Geest H.C."/>
            <person name="Bonants P.J.M."/>
            <person name="Smith D.S."/>
            <person name="Levesque C.A."/>
            <person name="van der Lee T.A.J."/>
        </authorList>
    </citation>
    <scope>NUCLEOTIDE SEQUENCE [LARGE SCALE GENOMIC DNA]</scope>
    <source>
        <strain evidence="4 5">CBS 675.73</strain>
    </source>
</reference>
<dbReference type="GO" id="GO:0097539">
    <property type="term" value="C:ciliary transition fiber"/>
    <property type="evidence" value="ECO:0007669"/>
    <property type="project" value="InterPro"/>
</dbReference>
<dbReference type="STRING" id="246404.A0A507CUA9"/>
<proteinExistence type="predicted"/>
<dbReference type="OrthoDB" id="2162693at2759"/>
<organism evidence="4 5">
    <name type="scientific">Chytriomyces confervae</name>
    <dbReference type="NCBI Taxonomy" id="246404"/>
    <lineage>
        <taxon>Eukaryota</taxon>
        <taxon>Fungi</taxon>
        <taxon>Fungi incertae sedis</taxon>
        <taxon>Chytridiomycota</taxon>
        <taxon>Chytridiomycota incertae sedis</taxon>
        <taxon>Chytridiomycetes</taxon>
        <taxon>Chytridiales</taxon>
        <taxon>Chytriomycetaceae</taxon>
        <taxon>Chytriomyces</taxon>
    </lineage>
</organism>
<dbReference type="GO" id="GO:0060271">
    <property type="term" value="P:cilium assembly"/>
    <property type="evidence" value="ECO:0007669"/>
    <property type="project" value="InterPro"/>
</dbReference>
<dbReference type="GO" id="GO:0090162">
    <property type="term" value="P:establishment of epithelial cell polarity"/>
    <property type="evidence" value="ECO:0007669"/>
    <property type="project" value="InterPro"/>
</dbReference>
<name>A0A507CUA9_9FUNG</name>
<sequence>MATMAVTHRDQISIAHAGEIEDLVAQITELQAKLREEQEQRKLVESENSATKDEIKEMLRKMETERGLVKQLEQKIKAQDEKVVHVRSSASEKVDEIKTCLADAHEKEIALMKETHALELENAVKTEKQMISDLLKLEVAKSKAEHDKAVAVLKAKHFDEMSKLISTADAAHQLESLAHKMEESSRLVDCMHQKLETDHSYSVKEREAALQLKERQLVELQRQIVRQQQSLEDERIKLQAKSEVADSLLDQFRKDRDEDQRIMDSERRNLEEQISVMRTEKDLIQRQLHRERLDFVRQREAWNLERKKSLMASSDQEKDLAMEKALLEAKREAVAEVEMETQRLKGIEQAQLIADRQMIDKEIHSIALKRTELHREAAALRADKIAFENEKQKLTAEIEAFERGWKTAENSVKHAQVVKKTAEEERQKAESLDSEVRKTLASIQNERLQLEDSKRALESERRLLSKTRQRIVDDRIQLASERTNTSKPELEGTKSHTSVKVSVDATASQVIHTTTHKQPLHRLQEYLHPHASAQKLIQAITLSQAANLSRHSSKLDEKIPTTPHTTPNSFVAATPVTPPLERKTPTLQQDAAHFQKAGAIPAPYKIASPEAKATSRTTANLSLFQAARIQKDIADVEKAKKVAASLTRYVSQLRHGV</sequence>
<protein>
    <recommendedName>
        <fullName evidence="3">Fas-binding factor 1 C-terminal domain-containing protein</fullName>
    </recommendedName>
</protein>
<dbReference type="EMBL" id="QEAP01001617">
    <property type="protein sequence ID" value="TPX42688.1"/>
    <property type="molecule type" value="Genomic_DNA"/>
</dbReference>
<keyword evidence="1" id="KW-0175">Coiled coil</keyword>
<evidence type="ECO:0000313" key="4">
    <source>
        <dbReference type="EMBL" id="TPX42688.1"/>
    </source>
</evidence>
<evidence type="ECO:0000259" key="3">
    <source>
        <dbReference type="Pfam" id="PF21007"/>
    </source>
</evidence>
<dbReference type="GO" id="GO:0005814">
    <property type="term" value="C:centriole"/>
    <property type="evidence" value="ECO:0007669"/>
    <property type="project" value="TreeGrafter"/>
</dbReference>
<dbReference type="InterPro" id="IPR033561">
    <property type="entry name" value="FBF1"/>
</dbReference>
<feature type="compositionally biased region" description="Polar residues" evidence="2">
    <location>
        <begin position="562"/>
        <end position="571"/>
    </location>
</feature>
<evidence type="ECO:0000256" key="1">
    <source>
        <dbReference type="SAM" id="Coils"/>
    </source>
</evidence>
<dbReference type="AlphaFoldDB" id="A0A507CUA9"/>
<dbReference type="PANTHER" id="PTHR33689:SF1">
    <property type="entry name" value="FAS-BINDING FACTOR 1"/>
    <property type="match status" value="1"/>
</dbReference>